<keyword evidence="5 11" id="KW-0032">Aminotransferase</keyword>
<dbReference type="InterPro" id="IPR015422">
    <property type="entry name" value="PyrdxlP-dep_Trfase_small"/>
</dbReference>
<dbReference type="InterPro" id="IPR005861">
    <property type="entry name" value="HisP_aminotrans"/>
</dbReference>
<evidence type="ECO:0000256" key="2">
    <source>
        <dbReference type="ARBA" id="ARBA00005011"/>
    </source>
</evidence>
<dbReference type="AlphaFoldDB" id="A0A1Y2K186"/>
<sequence>MICVGDISFFISCVSLTLASMEPRFMDVTQWTRPAVLGMAGYAPGEQPQAAERVIKLNTNENPYAPPQAVLDAMGAALGDALRLYPEPDSRSVREAAARAYGHGLQPQQVVAGNGSDDLLTIILRTFVDPGETVAALDPTYTLYEPLVTLQGGRYASAPWREDGGLPVDELAGLRAKVIFVTRPNAPTGHVCALSEVVELCTKTQAHGVVVLDEAYGDFADDHGLGLLPDCPNLIVTRSFSKSMCLAGARIGLGFMSVAIAEQMHKVRDSYNLDRVAQVAATAALDNLDAYAPLIAKIKSERARLTAALRQRGFDAPESQANFVLAKIPAGALDGRGWLAALRQKGILVRYFGHDPRLSDKLRITVGAPHENDALLAAVDGILVG</sequence>
<dbReference type="NCBIfam" id="TIGR01141">
    <property type="entry name" value="hisC"/>
    <property type="match status" value="1"/>
</dbReference>
<evidence type="ECO:0000256" key="8">
    <source>
        <dbReference type="ARBA" id="ARBA00022898"/>
    </source>
</evidence>
<evidence type="ECO:0000256" key="7">
    <source>
        <dbReference type="ARBA" id="ARBA00022679"/>
    </source>
</evidence>
<comment type="pathway">
    <text evidence="2 11">Amino-acid biosynthesis; L-histidine biosynthesis; L-histidine from 5-phospho-alpha-D-ribose 1-diphosphate: step 7/9.</text>
</comment>
<keyword evidence="7 11" id="KW-0808">Transferase</keyword>
<dbReference type="CDD" id="cd00609">
    <property type="entry name" value="AAT_like"/>
    <property type="match status" value="1"/>
</dbReference>
<dbReference type="Gene3D" id="3.40.640.10">
    <property type="entry name" value="Type I PLP-dependent aspartate aminotransferase-like (Major domain)"/>
    <property type="match status" value="1"/>
</dbReference>
<comment type="caution">
    <text evidence="13">The sequence shown here is derived from an EMBL/GenBank/DDBJ whole genome shotgun (WGS) entry which is preliminary data.</text>
</comment>
<evidence type="ECO:0000256" key="11">
    <source>
        <dbReference type="HAMAP-Rule" id="MF_01023"/>
    </source>
</evidence>
<feature type="modified residue" description="N6-(pyridoxal phosphate)lysine" evidence="11">
    <location>
        <position position="242"/>
    </location>
</feature>
<dbReference type="EC" id="2.6.1.9" evidence="11"/>
<dbReference type="EMBL" id="LVJN01000020">
    <property type="protein sequence ID" value="OSM01386.1"/>
    <property type="molecule type" value="Genomic_DNA"/>
</dbReference>
<dbReference type="Pfam" id="PF00155">
    <property type="entry name" value="Aminotran_1_2"/>
    <property type="match status" value="1"/>
</dbReference>
<evidence type="ECO:0000313" key="14">
    <source>
        <dbReference type="Proteomes" id="UP000194003"/>
    </source>
</evidence>
<name>A0A1Y2K186_9PROT</name>
<keyword evidence="14" id="KW-1185">Reference proteome</keyword>
<dbReference type="Gene3D" id="3.90.1150.10">
    <property type="entry name" value="Aspartate Aminotransferase, domain 1"/>
    <property type="match status" value="1"/>
</dbReference>
<keyword evidence="6 11" id="KW-0028">Amino-acid biosynthesis</keyword>
<dbReference type="GO" id="GO:0030170">
    <property type="term" value="F:pyridoxal phosphate binding"/>
    <property type="evidence" value="ECO:0007669"/>
    <property type="project" value="InterPro"/>
</dbReference>
<proteinExistence type="inferred from homology"/>
<dbReference type="InterPro" id="IPR015424">
    <property type="entry name" value="PyrdxlP-dep_Trfase"/>
</dbReference>
<dbReference type="PANTHER" id="PTHR42885">
    <property type="entry name" value="HISTIDINOL-PHOSPHATE AMINOTRANSFERASE-RELATED"/>
    <property type="match status" value="1"/>
</dbReference>
<comment type="catalytic activity">
    <reaction evidence="10 11">
        <text>L-histidinol phosphate + 2-oxoglutarate = 3-(imidazol-4-yl)-2-oxopropyl phosphate + L-glutamate</text>
        <dbReference type="Rhea" id="RHEA:23744"/>
        <dbReference type="ChEBI" id="CHEBI:16810"/>
        <dbReference type="ChEBI" id="CHEBI:29985"/>
        <dbReference type="ChEBI" id="CHEBI:57766"/>
        <dbReference type="ChEBI" id="CHEBI:57980"/>
        <dbReference type="EC" id="2.6.1.9"/>
    </reaction>
</comment>
<organism evidence="13 14">
    <name type="scientific">Magnetofaba australis IT-1</name>
    <dbReference type="NCBI Taxonomy" id="1434232"/>
    <lineage>
        <taxon>Bacteria</taxon>
        <taxon>Pseudomonadati</taxon>
        <taxon>Pseudomonadota</taxon>
        <taxon>Magnetococcia</taxon>
        <taxon>Magnetococcales</taxon>
        <taxon>Magnetococcaceae</taxon>
        <taxon>Magnetofaba</taxon>
    </lineage>
</organism>
<keyword evidence="9 11" id="KW-0368">Histidine biosynthesis</keyword>
<evidence type="ECO:0000313" key="13">
    <source>
        <dbReference type="EMBL" id="OSM01386.1"/>
    </source>
</evidence>
<accession>A0A1Y2K186</accession>
<comment type="cofactor">
    <cofactor evidence="1 11">
        <name>pyridoxal 5'-phosphate</name>
        <dbReference type="ChEBI" id="CHEBI:597326"/>
    </cofactor>
</comment>
<evidence type="ECO:0000259" key="12">
    <source>
        <dbReference type="Pfam" id="PF00155"/>
    </source>
</evidence>
<evidence type="ECO:0000256" key="1">
    <source>
        <dbReference type="ARBA" id="ARBA00001933"/>
    </source>
</evidence>
<dbReference type="GO" id="GO:0004400">
    <property type="term" value="F:histidinol-phosphate transaminase activity"/>
    <property type="evidence" value="ECO:0007669"/>
    <property type="project" value="UniProtKB-UniRule"/>
</dbReference>
<dbReference type="Proteomes" id="UP000194003">
    <property type="component" value="Unassembled WGS sequence"/>
</dbReference>
<comment type="similarity">
    <text evidence="3 11">Belongs to the class-II pyridoxal-phosphate-dependent aminotransferase family. Histidinol-phosphate aminotransferase subfamily.</text>
</comment>
<reference evidence="13 14" key="1">
    <citation type="journal article" date="2016" name="BMC Genomics">
        <title>Combined genomic and structural analyses of a cultured magnetotactic bacterium reveals its niche adaptation to a dynamic environment.</title>
        <authorList>
            <person name="Araujo A.C."/>
            <person name="Morillo V."/>
            <person name="Cypriano J."/>
            <person name="Teixeira L.C."/>
            <person name="Leao P."/>
            <person name="Lyra S."/>
            <person name="Almeida L.G."/>
            <person name="Bazylinski D.A."/>
            <person name="Vasconcellos A.T."/>
            <person name="Abreu F."/>
            <person name="Lins U."/>
        </authorList>
    </citation>
    <scope>NUCLEOTIDE SEQUENCE [LARGE SCALE GENOMIC DNA]</scope>
    <source>
        <strain evidence="13 14">IT-1</strain>
    </source>
</reference>
<evidence type="ECO:0000256" key="6">
    <source>
        <dbReference type="ARBA" id="ARBA00022605"/>
    </source>
</evidence>
<keyword evidence="8 11" id="KW-0663">Pyridoxal phosphate</keyword>
<feature type="domain" description="Aminotransferase class I/classII large" evidence="12">
    <location>
        <begin position="53"/>
        <end position="379"/>
    </location>
</feature>
<dbReference type="InterPro" id="IPR015421">
    <property type="entry name" value="PyrdxlP-dep_Trfase_major"/>
</dbReference>
<dbReference type="STRING" id="1434232.MAIT1_01326"/>
<dbReference type="UniPathway" id="UPA00031">
    <property type="reaction ID" value="UER00012"/>
</dbReference>
<dbReference type="PANTHER" id="PTHR42885:SF2">
    <property type="entry name" value="HISTIDINOL-PHOSPHATE AMINOTRANSFERASE"/>
    <property type="match status" value="1"/>
</dbReference>
<dbReference type="SUPFAM" id="SSF53383">
    <property type="entry name" value="PLP-dependent transferases"/>
    <property type="match status" value="1"/>
</dbReference>
<evidence type="ECO:0000256" key="9">
    <source>
        <dbReference type="ARBA" id="ARBA00023102"/>
    </source>
</evidence>
<dbReference type="HAMAP" id="MF_01023">
    <property type="entry name" value="HisC_aminotrans_2"/>
    <property type="match status" value="1"/>
</dbReference>
<evidence type="ECO:0000256" key="4">
    <source>
        <dbReference type="ARBA" id="ARBA00011738"/>
    </source>
</evidence>
<evidence type="ECO:0000256" key="3">
    <source>
        <dbReference type="ARBA" id="ARBA00007970"/>
    </source>
</evidence>
<evidence type="ECO:0000256" key="10">
    <source>
        <dbReference type="ARBA" id="ARBA00047481"/>
    </source>
</evidence>
<protein>
    <recommendedName>
        <fullName evidence="11">Histidinol-phosphate aminotransferase</fullName>
        <ecNumber evidence="11">2.6.1.9</ecNumber>
    </recommendedName>
    <alternativeName>
        <fullName evidence="11">Imidazole acetol-phosphate transaminase</fullName>
    </alternativeName>
</protein>
<comment type="subunit">
    <text evidence="4 11">Homodimer.</text>
</comment>
<gene>
    <name evidence="11" type="primary">hisC</name>
    <name evidence="13" type="ORF">MAIT1_01326</name>
</gene>
<evidence type="ECO:0000256" key="5">
    <source>
        <dbReference type="ARBA" id="ARBA00022576"/>
    </source>
</evidence>
<dbReference type="GO" id="GO:0000105">
    <property type="term" value="P:L-histidine biosynthetic process"/>
    <property type="evidence" value="ECO:0007669"/>
    <property type="project" value="UniProtKB-UniRule"/>
</dbReference>
<dbReference type="InterPro" id="IPR004839">
    <property type="entry name" value="Aminotransferase_I/II_large"/>
</dbReference>